<dbReference type="EMBL" id="LSYU01000069">
    <property type="protein sequence ID" value="KXX63979.1"/>
    <property type="molecule type" value="Genomic_DNA"/>
</dbReference>
<dbReference type="InterPro" id="IPR042099">
    <property type="entry name" value="ANL_N_sf"/>
</dbReference>
<dbReference type="Proteomes" id="UP000075766">
    <property type="component" value="Unassembled WGS sequence"/>
</dbReference>
<evidence type="ECO:0000313" key="3">
    <source>
        <dbReference type="Proteomes" id="UP000075766"/>
    </source>
</evidence>
<dbReference type="PANTHER" id="PTHR43845:SF1">
    <property type="entry name" value="BLR5969 PROTEIN"/>
    <property type="match status" value="1"/>
</dbReference>
<dbReference type="SUPFAM" id="SSF56801">
    <property type="entry name" value="Acetyl-CoA synthetase-like"/>
    <property type="match status" value="1"/>
</dbReference>
<proteinExistence type="predicted"/>
<evidence type="ECO:0000313" key="2">
    <source>
        <dbReference type="EMBL" id="KXX63979.1"/>
    </source>
</evidence>
<organism evidence="2 3">
    <name type="scientific">Marichromatium gracile</name>
    <name type="common">Chromatium gracile</name>
    <dbReference type="NCBI Taxonomy" id="1048"/>
    <lineage>
        <taxon>Bacteria</taxon>
        <taxon>Pseudomonadati</taxon>
        <taxon>Pseudomonadota</taxon>
        <taxon>Gammaproteobacteria</taxon>
        <taxon>Chromatiales</taxon>
        <taxon>Chromatiaceae</taxon>
        <taxon>Marichromatium</taxon>
    </lineage>
</organism>
<dbReference type="Gene3D" id="3.40.50.12780">
    <property type="entry name" value="N-terminal domain of ligase-like"/>
    <property type="match status" value="1"/>
</dbReference>
<keyword evidence="3" id="KW-1185">Reference proteome</keyword>
<evidence type="ECO:0000256" key="1">
    <source>
        <dbReference type="ARBA" id="ARBA00022857"/>
    </source>
</evidence>
<reference evidence="2 3" key="1">
    <citation type="submission" date="2016-02" db="EMBL/GenBank/DDBJ databases">
        <title>Genome sequence of Marichromatium gracile YL-28, a purple sulfur bacterium.</title>
        <authorList>
            <person name="Zhao C."/>
            <person name="Hong X."/>
            <person name="Chen S."/>
            <person name="Yang S."/>
        </authorList>
    </citation>
    <scope>NUCLEOTIDE SEQUENCE [LARGE SCALE GENOMIC DNA]</scope>
    <source>
        <strain evidence="2 3">YL28</strain>
    </source>
</reference>
<dbReference type="CDD" id="cd07080">
    <property type="entry name" value="ALDH_Acyl-CoA-Red_LuxC"/>
    <property type="match status" value="1"/>
</dbReference>
<sequence length="899" mass="97638">MHNYIHGEIDHAEAPLTGARLEAILARAHAMKARVAATPQGYLLDLLDRVARAWSAPDYPYRVEALRRLPDRIGFSPAMIEAGVEVMVDLLRRENLLTRLGCDLGDARMLDDWVFDARFQGLVKAQPLGVLAHVSAGNVFVGGVDSLIQGIVTRNVNLMKMSSVDPIFPVLFATSLRDHDQRGDIARALALLTWKGGDQGVERVLKRDCNAIVVYGGADTIRSYRRDLGLHTRLIEYGPKYSFVMVAADALERRGLSACARLIARDAVMWEQSACSSPHVVYVEGRETAERLMAALGAALTCWAEEIPPGAIGDDAAVEIDKVRELAKVERAMGVGDLLHGGGAGWTLALRDDPEFETSCQHRTLIIKPVDRLESVIERVAPMGEYIQTVALLTDEARARRLGRALSALGADRMVEIGRMAVRKHGTPHDGTRGLATLVRWTSLARDRLEQGAESAPWRRLDDSGDSFDFLPDAERDAQTRSRLLQVIEDCRQGSPLLRERYAGIALSGLDDVRRLPLMSGEDYKLHLPPRGDGLLTASASDGYVFSSGGTTGAPKLVYRTVAEQHANALRLGKGLALSVFGPGDVVANLLFAGSMWASFVSYNQALEVTGCRILPISGNLPMEQIVEQLTGYGATAIITIPSVLLSLAEYVEAHGVGLRIDKVATGGEHLFAGSRAYLSRVLGITRFASTGYTTNDTGAIGYQCEHCEGGVHHVHEDLHHVELLHPETLTPVGPGEIGKVVVTNLQRRLMPTIRYDVGDLGRWVEGECPCGRRTRRMELLGRADDVLIIGGGNIQPEVVAAAIAAVPGLGAHFQLRARLDGHRDQLVVRVERAADTAPEDAAGLAEALSQRLLHDSKEIRAMTEAGLVAPTCIEVLALEGIERNPKTGKVRLTVDERG</sequence>
<keyword evidence="1" id="KW-0521">NADP</keyword>
<comment type="caution">
    <text evidence="2">The sequence shown here is derived from an EMBL/GenBank/DDBJ whole genome shotgun (WGS) entry which is preliminary data.</text>
</comment>
<dbReference type="PANTHER" id="PTHR43845">
    <property type="entry name" value="BLR5969 PROTEIN"/>
    <property type="match status" value="1"/>
</dbReference>
<dbReference type="InterPro" id="IPR008670">
    <property type="entry name" value="CoA_reduct_LuxC"/>
</dbReference>
<accession>A0ABR5VEJ2</accession>
<dbReference type="InterPro" id="IPR016161">
    <property type="entry name" value="Ald_DH/histidinol_DH"/>
</dbReference>
<name>A0ABR5VEJ2_MARGR</name>
<dbReference type="Pfam" id="PF05893">
    <property type="entry name" value="LuxC"/>
    <property type="match status" value="1"/>
</dbReference>
<dbReference type="RefSeq" id="WP_062276325.1">
    <property type="nucleotide sequence ID" value="NZ_LSYU01000069.1"/>
</dbReference>
<dbReference type="SUPFAM" id="SSF53720">
    <property type="entry name" value="ALDH-like"/>
    <property type="match status" value="1"/>
</dbReference>
<dbReference type="Gene3D" id="3.30.300.30">
    <property type="match status" value="1"/>
</dbReference>
<dbReference type="InterPro" id="IPR045851">
    <property type="entry name" value="AMP-bd_C_sf"/>
</dbReference>
<gene>
    <name evidence="2" type="ORF">AY586_15195</name>
</gene>
<protein>
    <submittedName>
        <fullName evidence="2">CoF synthetase</fullName>
    </submittedName>
</protein>